<dbReference type="PROSITE" id="PS51785">
    <property type="entry name" value="EXOI_C"/>
    <property type="match status" value="1"/>
</dbReference>
<organism evidence="2">
    <name type="scientific">marine metagenome</name>
    <dbReference type="NCBI Taxonomy" id="408172"/>
    <lineage>
        <taxon>unclassified sequences</taxon>
        <taxon>metagenomes</taxon>
        <taxon>ecological metagenomes</taxon>
    </lineage>
</organism>
<gene>
    <name evidence="2" type="ORF">METZ01_LOCUS379507</name>
</gene>
<sequence length="109" mass="13062">MSDFHAAEWDKKYDIAEKISDVRIKEFAKRVIYNENQGFLPKNELKLRDKTIAENILSMEKCPWNTIPEAMKEIDDLRENSDELDLNRLQEIDEYVQELEEYHKEKLNA</sequence>
<reference evidence="2" key="1">
    <citation type="submission" date="2018-05" db="EMBL/GenBank/DDBJ databases">
        <authorList>
            <person name="Lanie J.A."/>
            <person name="Ng W.-L."/>
            <person name="Kazmierczak K.M."/>
            <person name="Andrzejewski T.M."/>
            <person name="Davidsen T.M."/>
            <person name="Wayne K.J."/>
            <person name="Tettelin H."/>
            <person name="Glass J.I."/>
            <person name="Rusch D."/>
            <person name="Podicherti R."/>
            <person name="Tsui H.-C.T."/>
            <person name="Winkler M.E."/>
        </authorList>
    </citation>
    <scope>NUCLEOTIDE SEQUENCE</scope>
</reference>
<dbReference type="EMBL" id="UINC01139850">
    <property type="protein sequence ID" value="SVD26653.1"/>
    <property type="molecule type" value="Genomic_DNA"/>
</dbReference>
<proteinExistence type="predicted"/>
<evidence type="ECO:0000313" key="2">
    <source>
        <dbReference type="EMBL" id="SVD26653.1"/>
    </source>
</evidence>
<evidence type="ECO:0000259" key="1">
    <source>
        <dbReference type="PROSITE" id="PS51785"/>
    </source>
</evidence>
<accession>A0A382TXC6</accession>
<dbReference type="InterPro" id="IPR012337">
    <property type="entry name" value="RNaseH-like_sf"/>
</dbReference>
<protein>
    <recommendedName>
        <fullName evidence="1">ExoI C-terminal domain-containing protein</fullName>
    </recommendedName>
</protein>
<dbReference type="InterPro" id="IPR058561">
    <property type="entry name" value="Exonuc_1_C"/>
</dbReference>
<name>A0A382TXC6_9ZZZZ</name>
<feature type="domain" description="ExoI C-terminal" evidence="1">
    <location>
        <begin position="1"/>
        <end position="100"/>
    </location>
</feature>
<dbReference type="SUPFAM" id="SSF53098">
    <property type="entry name" value="Ribonuclease H-like"/>
    <property type="match status" value="1"/>
</dbReference>
<dbReference type="AlphaFoldDB" id="A0A382TXC6"/>